<accession>A0ABU1JD50</accession>
<dbReference type="Proteomes" id="UP001185069">
    <property type="component" value="Unassembled WGS sequence"/>
</dbReference>
<keyword evidence="5" id="KW-1185">Reference proteome</keyword>
<keyword evidence="2" id="KW-1133">Transmembrane helix</keyword>
<keyword evidence="2" id="KW-0812">Transmembrane</keyword>
<sequence length="334" mass="35398">MDTATLPRLYLDDGSSGGRSAPGARPGTPKARRRIRSFSAFVTILLSLALAALLLWHRNLPSAGGLSMALESFLPWLGLLSAVLLIPAVRSRSILAWASWLVPVIAWCLIFVPGILPQPASAPASANSLVVATQNLQANRSVLGTGSSLLAQNADLIAVQELPSGRLPDNLDADYPYQAQGGSVALLSKFPILESQSLQLEGLSWVRALHATVQTPVGNISVYVVHAASVRPGEYAGRDAMLADLQQRMGQDPAERTLALGDFNAASTDRVLAGFQQGMTEHLASDGGFGFTWPAQFPATRPDHIFSKGMTVNHAAVLAPAGSDHRGLINTLSW</sequence>
<feature type="domain" description="Endonuclease/exonuclease/phosphatase" evidence="3">
    <location>
        <begin position="144"/>
        <end position="325"/>
    </location>
</feature>
<evidence type="ECO:0000259" key="3">
    <source>
        <dbReference type="Pfam" id="PF03372"/>
    </source>
</evidence>
<dbReference type="InterPro" id="IPR005135">
    <property type="entry name" value="Endo/exonuclease/phosphatase"/>
</dbReference>
<organism evidence="4 5">
    <name type="scientific">Arthrobacter russicus</name>
    <dbReference type="NCBI Taxonomy" id="172040"/>
    <lineage>
        <taxon>Bacteria</taxon>
        <taxon>Bacillati</taxon>
        <taxon>Actinomycetota</taxon>
        <taxon>Actinomycetes</taxon>
        <taxon>Micrococcales</taxon>
        <taxon>Micrococcaceae</taxon>
        <taxon>Arthrobacter</taxon>
    </lineage>
</organism>
<dbReference type="EMBL" id="JAVDQF010000001">
    <property type="protein sequence ID" value="MDR6270074.1"/>
    <property type="molecule type" value="Genomic_DNA"/>
</dbReference>
<evidence type="ECO:0000256" key="2">
    <source>
        <dbReference type="SAM" id="Phobius"/>
    </source>
</evidence>
<dbReference type="Gene3D" id="3.60.10.10">
    <property type="entry name" value="Endonuclease/exonuclease/phosphatase"/>
    <property type="match status" value="1"/>
</dbReference>
<protein>
    <submittedName>
        <fullName evidence="4">Vancomycin resistance protein VanJ</fullName>
    </submittedName>
</protein>
<feature type="compositionally biased region" description="Low complexity" evidence="1">
    <location>
        <begin position="18"/>
        <end position="27"/>
    </location>
</feature>
<keyword evidence="2" id="KW-0472">Membrane</keyword>
<dbReference type="Pfam" id="PF03372">
    <property type="entry name" value="Exo_endo_phos"/>
    <property type="match status" value="1"/>
</dbReference>
<evidence type="ECO:0000256" key="1">
    <source>
        <dbReference type="SAM" id="MobiDB-lite"/>
    </source>
</evidence>
<dbReference type="SUPFAM" id="SSF56219">
    <property type="entry name" value="DNase I-like"/>
    <property type="match status" value="1"/>
</dbReference>
<evidence type="ECO:0000313" key="5">
    <source>
        <dbReference type="Proteomes" id="UP001185069"/>
    </source>
</evidence>
<dbReference type="InterPro" id="IPR036691">
    <property type="entry name" value="Endo/exonu/phosph_ase_sf"/>
</dbReference>
<gene>
    <name evidence="4" type="ORF">JOE69_002312</name>
</gene>
<feature type="transmembrane region" description="Helical" evidence="2">
    <location>
        <begin position="68"/>
        <end position="87"/>
    </location>
</feature>
<name>A0ABU1JD50_9MICC</name>
<evidence type="ECO:0000313" key="4">
    <source>
        <dbReference type="EMBL" id="MDR6270074.1"/>
    </source>
</evidence>
<feature type="region of interest" description="Disordered" evidence="1">
    <location>
        <begin position="11"/>
        <end position="31"/>
    </location>
</feature>
<reference evidence="4 5" key="1">
    <citation type="submission" date="2023-07" db="EMBL/GenBank/DDBJ databases">
        <title>Sequencing the genomes of 1000 actinobacteria strains.</title>
        <authorList>
            <person name="Klenk H.-P."/>
        </authorList>
    </citation>
    <scope>NUCLEOTIDE SEQUENCE [LARGE SCALE GENOMIC DNA]</scope>
    <source>
        <strain evidence="4 5">DSM 14555</strain>
    </source>
</reference>
<comment type="caution">
    <text evidence="4">The sequence shown here is derived from an EMBL/GenBank/DDBJ whole genome shotgun (WGS) entry which is preliminary data.</text>
</comment>
<dbReference type="RefSeq" id="WP_309798890.1">
    <property type="nucleotide sequence ID" value="NZ_BAAAHY010000005.1"/>
</dbReference>
<feature type="transmembrane region" description="Helical" evidence="2">
    <location>
        <begin position="38"/>
        <end position="56"/>
    </location>
</feature>
<proteinExistence type="predicted"/>
<feature type="transmembrane region" description="Helical" evidence="2">
    <location>
        <begin position="94"/>
        <end position="116"/>
    </location>
</feature>